<dbReference type="AlphaFoldDB" id="A0A371F4Y1"/>
<evidence type="ECO:0000313" key="1">
    <source>
        <dbReference type="EMBL" id="RDX73354.1"/>
    </source>
</evidence>
<dbReference type="Proteomes" id="UP000257109">
    <property type="component" value="Unassembled WGS sequence"/>
</dbReference>
<keyword evidence="2" id="KW-1185">Reference proteome</keyword>
<name>A0A371F4Y1_MUCPR</name>
<evidence type="ECO:0000313" key="2">
    <source>
        <dbReference type="Proteomes" id="UP000257109"/>
    </source>
</evidence>
<protein>
    <submittedName>
        <fullName evidence="1">Uncharacterized protein</fullName>
    </submittedName>
</protein>
<dbReference type="EMBL" id="QJKJ01010561">
    <property type="protein sequence ID" value="RDX73354.1"/>
    <property type="molecule type" value="Genomic_DNA"/>
</dbReference>
<sequence>MQFSSMKLIGIKGVHDHIMHIWDIVAQLNGLEVTMSKSFLYAPFKISYNTHKEKWSINELLIICIQEKERFIMEEGEKVNLTTYEKNKNQAKNKDKIYDESIIKKKSKCFYLLRYKDEALDAFKVFMVEVKKQYRKQIKIVKSSSGGEYYGTYIENGQALGPFAKFLQEHEIVA</sequence>
<dbReference type="OrthoDB" id="1929566at2759"/>
<reference evidence="1" key="1">
    <citation type="submission" date="2018-05" db="EMBL/GenBank/DDBJ databases">
        <title>Draft genome of Mucuna pruriens seed.</title>
        <authorList>
            <person name="Nnadi N.E."/>
            <person name="Vos R."/>
            <person name="Hasami M.H."/>
            <person name="Devisetty U.K."/>
            <person name="Aguiy J.C."/>
        </authorList>
    </citation>
    <scope>NUCLEOTIDE SEQUENCE [LARGE SCALE GENOMIC DNA]</scope>
    <source>
        <strain evidence="1">JCA_2017</strain>
    </source>
</reference>
<feature type="non-terminal residue" evidence="1">
    <location>
        <position position="1"/>
    </location>
</feature>
<comment type="caution">
    <text evidence="1">The sequence shown here is derived from an EMBL/GenBank/DDBJ whole genome shotgun (WGS) entry which is preliminary data.</text>
</comment>
<proteinExistence type="predicted"/>
<organism evidence="1 2">
    <name type="scientific">Mucuna pruriens</name>
    <name type="common">Velvet bean</name>
    <name type="synonym">Dolichos pruriens</name>
    <dbReference type="NCBI Taxonomy" id="157652"/>
    <lineage>
        <taxon>Eukaryota</taxon>
        <taxon>Viridiplantae</taxon>
        <taxon>Streptophyta</taxon>
        <taxon>Embryophyta</taxon>
        <taxon>Tracheophyta</taxon>
        <taxon>Spermatophyta</taxon>
        <taxon>Magnoliopsida</taxon>
        <taxon>eudicotyledons</taxon>
        <taxon>Gunneridae</taxon>
        <taxon>Pentapetalae</taxon>
        <taxon>rosids</taxon>
        <taxon>fabids</taxon>
        <taxon>Fabales</taxon>
        <taxon>Fabaceae</taxon>
        <taxon>Papilionoideae</taxon>
        <taxon>50 kb inversion clade</taxon>
        <taxon>NPAAA clade</taxon>
        <taxon>indigoferoid/millettioid clade</taxon>
        <taxon>Phaseoleae</taxon>
        <taxon>Mucuna</taxon>
    </lineage>
</organism>
<accession>A0A371F4Y1</accession>
<gene>
    <name evidence="1" type="ORF">CR513_47053</name>
</gene>